<organism evidence="1">
    <name type="scientific">marine sediment metagenome</name>
    <dbReference type="NCBI Taxonomy" id="412755"/>
    <lineage>
        <taxon>unclassified sequences</taxon>
        <taxon>metagenomes</taxon>
        <taxon>ecological metagenomes</taxon>
    </lineage>
</organism>
<name>X0XN84_9ZZZZ</name>
<evidence type="ECO:0000313" key="1">
    <source>
        <dbReference type="EMBL" id="GAG26421.1"/>
    </source>
</evidence>
<comment type="caution">
    <text evidence="1">The sequence shown here is derived from an EMBL/GenBank/DDBJ whole genome shotgun (WGS) entry which is preliminary data.</text>
</comment>
<reference evidence="1" key="1">
    <citation type="journal article" date="2014" name="Front. Microbiol.">
        <title>High frequency of phylogenetically diverse reductive dehalogenase-homologous genes in deep subseafloor sedimentary metagenomes.</title>
        <authorList>
            <person name="Kawai M."/>
            <person name="Futagami T."/>
            <person name="Toyoda A."/>
            <person name="Takaki Y."/>
            <person name="Nishi S."/>
            <person name="Hori S."/>
            <person name="Arai W."/>
            <person name="Tsubouchi T."/>
            <person name="Morono Y."/>
            <person name="Uchiyama I."/>
            <person name="Ito T."/>
            <person name="Fujiyama A."/>
            <person name="Inagaki F."/>
            <person name="Takami H."/>
        </authorList>
    </citation>
    <scope>NUCLEOTIDE SEQUENCE</scope>
    <source>
        <strain evidence="1">Expedition CK06-06</strain>
    </source>
</reference>
<dbReference type="AlphaFoldDB" id="X0XN84"/>
<dbReference type="EMBL" id="BARS01036157">
    <property type="protein sequence ID" value="GAG26421.1"/>
    <property type="molecule type" value="Genomic_DNA"/>
</dbReference>
<accession>X0XN84</accession>
<sequence length="57" mass="6378">MIKWTKKDCLKAITELRSPLLNRQGQQTNDLTSSIEAMRNAKPVNVPFSRPAKPVGV</sequence>
<proteinExistence type="predicted"/>
<gene>
    <name evidence="1" type="ORF">S01H1_55608</name>
</gene>
<protein>
    <submittedName>
        <fullName evidence="1">Uncharacterized protein</fullName>
    </submittedName>
</protein>